<evidence type="ECO:0000313" key="20">
    <source>
        <dbReference type="Ensembl" id="ENSPFOP00000015097.2"/>
    </source>
</evidence>
<accession>A0A087YAP4</accession>
<dbReference type="GO" id="GO:0005886">
    <property type="term" value="C:plasma membrane"/>
    <property type="evidence" value="ECO:0007669"/>
    <property type="project" value="UniProtKB-ARBA"/>
</dbReference>
<dbReference type="EMBL" id="AYCK01002211">
    <property type="status" value="NOT_ANNOTATED_CDS"/>
    <property type="molecule type" value="Genomic_DNA"/>
</dbReference>
<reference evidence="20" key="2">
    <citation type="submission" date="2025-08" db="UniProtKB">
        <authorList>
            <consortium name="Ensembl"/>
        </authorList>
    </citation>
    <scope>IDENTIFICATION</scope>
</reference>
<reference evidence="20" key="3">
    <citation type="submission" date="2025-09" db="UniProtKB">
        <authorList>
            <consortium name="Ensembl"/>
        </authorList>
    </citation>
    <scope>IDENTIFICATION</scope>
</reference>
<evidence type="ECO:0000256" key="4">
    <source>
        <dbReference type="ARBA" id="ARBA00022490"/>
    </source>
</evidence>
<evidence type="ECO:0000256" key="8">
    <source>
        <dbReference type="ARBA" id="ARBA00022737"/>
    </source>
</evidence>
<evidence type="ECO:0000256" key="16">
    <source>
        <dbReference type="RuleBase" id="RU003971"/>
    </source>
</evidence>
<dbReference type="EC" id="3.4.22.61" evidence="14"/>
<keyword evidence="6" id="KW-0645">Protease</keyword>
<dbReference type="PROSITE" id="PS50168">
    <property type="entry name" value="DED"/>
    <property type="match status" value="2"/>
</dbReference>
<dbReference type="FunFam" id="3.40.50.1460:FF:000008">
    <property type="entry name" value="caspase-8 isoform X1"/>
    <property type="match status" value="1"/>
</dbReference>
<keyword evidence="11" id="KW-0865">Zymogen</keyword>
<keyword evidence="7" id="KW-0053">Apoptosis</keyword>
<dbReference type="Pfam" id="PF00656">
    <property type="entry name" value="Peptidase_C14"/>
    <property type="match status" value="1"/>
</dbReference>
<dbReference type="PANTHER" id="PTHR48169:SF7">
    <property type="entry name" value="CASPASE 10"/>
    <property type="match status" value="1"/>
</dbReference>
<evidence type="ECO:0000313" key="21">
    <source>
        <dbReference type="Proteomes" id="UP000028760"/>
    </source>
</evidence>
<dbReference type="Proteomes" id="UP000028760">
    <property type="component" value="Unassembled WGS sequence"/>
</dbReference>
<dbReference type="PROSITE" id="PS01122">
    <property type="entry name" value="CASPASE_CYS"/>
    <property type="match status" value="1"/>
</dbReference>
<keyword evidence="9" id="KW-0378">Hydrolase</keyword>
<evidence type="ECO:0000256" key="5">
    <source>
        <dbReference type="ARBA" id="ARBA00022553"/>
    </source>
</evidence>
<evidence type="ECO:0000259" key="17">
    <source>
        <dbReference type="PROSITE" id="PS50168"/>
    </source>
</evidence>
<dbReference type="OMA" id="HTEARRC"/>
<feature type="domain" description="Caspase family p10" evidence="18">
    <location>
        <begin position="450"/>
        <end position="538"/>
    </location>
</feature>
<evidence type="ECO:0000256" key="6">
    <source>
        <dbReference type="ARBA" id="ARBA00022670"/>
    </source>
</evidence>
<dbReference type="EMBL" id="AYCK01002210">
    <property type="status" value="NOT_ANNOTATED_CDS"/>
    <property type="molecule type" value="Genomic_DNA"/>
</dbReference>
<feature type="domain" description="Caspase family p20" evidence="19">
    <location>
        <begin position="300"/>
        <end position="426"/>
    </location>
</feature>
<dbReference type="CDD" id="cd00032">
    <property type="entry name" value="CASc"/>
    <property type="match status" value="1"/>
</dbReference>
<dbReference type="InterPro" id="IPR011600">
    <property type="entry name" value="Pept_C14_caspase"/>
</dbReference>
<dbReference type="InterPro" id="IPR001309">
    <property type="entry name" value="Pept_C14_p20"/>
</dbReference>
<evidence type="ECO:0000256" key="15">
    <source>
        <dbReference type="ARBA" id="ARBA00068172"/>
    </source>
</evidence>
<dbReference type="InterPro" id="IPR016129">
    <property type="entry name" value="Caspase_his_AS"/>
</dbReference>
<organism evidence="20 21">
    <name type="scientific">Poecilia formosa</name>
    <name type="common">Amazon molly</name>
    <name type="synonym">Limia formosa</name>
    <dbReference type="NCBI Taxonomy" id="48698"/>
    <lineage>
        <taxon>Eukaryota</taxon>
        <taxon>Metazoa</taxon>
        <taxon>Chordata</taxon>
        <taxon>Craniata</taxon>
        <taxon>Vertebrata</taxon>
        <taxon>Euteleostomi</taxon>
        <taxon>Actinopterygii</taxon>
        <taxon>Neopterygii</taxon>
        <taxon>Teleostei</taxon>
        <taxon>Neoteleostei</taxon>
        <taxon>Acanthomorphata</taxon>
        <taxon>Ovalentaria</taxon>
        <taxon>Atherinomorphae</taxon>
        <taxon>Cyprinodontiformes</taxon>
        <taxon>Poeciliidae</taxon>
        <taxon>Poeciliinae</taxon>
        <taxon>Poecilia</taxon>
    </lineage>
</organism>
<protein>
    <recommendedName>
        <fullName evidence="15">Caspase-8</fullName>
        <ecNumber evidence="14">3.4.22.61</ecNumber>
    </recommendedName>
</protein>
<dbReference type="GO" id="GO:0005634">
    <property type="term" value="C:nucleus"/>
    <property type="evidence" value="ECO:0007669"/>
    <property type="project" value="UniProtKB-SubCell"/>
</dbReference>
<evidence type="ECO:0000256" key="3">
    <source>
        <dbReference type="ARBA" id="ARBA00010134"/>
    </source>
</evidence>
<evidence type="ECO:0000256" key="2">
    <source>
        <dbReference type="ARBA" id="ARBA00004496"/>
    </source>
</evidence>
<dbReference type="CDD" id="cd08334">
    <property type="entry name" value="DED_Caspase_8_10_r2"/>
    <property type="match status" value="1"/>
</dbReference>
<evidence type="ECO:0000256" key="1">
    <source>
        <dbReference type="ARBA" id="ARBA00004123"/>
    </source>
</evidence>
<evidence type="ECO:0000256" key="11">
    <source>
        <dbReference type="ARBA" id="ARBA00023145"/>
    </source>
</evidence>
<reference evidence="21" key="1">
    <citation type="submission" date="2013-10" db="EMBL/GenBank/DDBJ databases">
        <authorList>
            <person name="Schartl M."/>
            <person name="Warren W."/>
        </authorList>
    </citation>
    <scope>NUCLEOTIDE SEQUENCE [LARGE SCALE GENOMIC DNA]</scope>
    <source>
        <strain evidence="21">female</strain>
    </source>
</reference>
<dbReference type="GO" id="GO:0004197">
    <property type="term" value="F:cysteine-type endopeptidase activity"/>
    <property type="evidence" value="ECO:0007669"/>
    <property type="project" value="InterPro"/>
</dbReference>
<comment type="catalytic activity">
    <reaction evidence="13">
        <text>Strict requirement for Asp at position P1 and has a preferred cleavage sequence of (Leu/Asp/Val)-Glu-Thr-Asp-|-(Gly/Ser/Ala).</text>
        <dbReference type="EC" id="3.4.22.61"/>
    </reaction>
</comment>
<keyword evidence="21" id="KW-1185">Reference proteome</keyword>
<keyword evidence="8" id="KW-0677">Repeat</keyword>
<dbReference type="Gene3D" id="3.40.50.1460">
    <property type="match status" value="1"/>
</dbReference>
<dbReference type="Gene3D" id="1.10.533.10">
    <property type="entry name" value="Death Domain, Fas"/>
    <property type="match status" value="2"/>
</dbReference>
<dbReference type="InterPro" id="IPR011029">
    <property type="entry name" value="DEATH-like_dom_sf"/>
</dbReference>
<dbReference type="SMART" id="SM00031">
    <property type="entry name" value="DED"/>
    <property type="match status" value="2"/>
</dbReference>
<evidence type="ECO:0000256" key="12">
    <source>
        <dbReference type="ARBA" id="ARBA00023242"/>
    </source>
</evidence>
<dbReference type="InterPro" id="IPR029030">
    <property type="entry name" value="Caspase-like_dom_sf"/>
</dbReference>
<keyword evidence="4" id="KW-0963">Cytoplasm</keyword>
<dbReference type="GO" id="GO:0051604">
    <property type="term" value="P:protein maturation"/>
    <property type="evidence" value="ECO:0007669"/>
    <property type="project" value="UniProtKB-ARBA"/>
</dbReference>
<evidence type="ECO:0000256" key="13">
    <source>
        <dbReference type="ARBA" id="ARBA00051626"/>
    </source>
</evidence>
<dbReference type="GO" id="GO:0006508">
    <property type="term" value="P:proteolysis"/>
    <property type="evidence" value="ECO:0007669"/>
    <property type="project" value="UniProtKB-KW"/>
</dbReference>
<evidence type="ECO:0000256" key="10">
    <source>
        <dbReference type="ARBA" id="ARBA00022807"/>
    </source>
</evidence>
<evidence type="ECO:0000256" key="14">
    <source>
        <dbReference type="ARBA" id="ARBA00066479"/>
    </source>
</evidence>
<evidence type="ECO:0000259" key="18">
    <source>
        <dbReference type="PROSITE" id="PS50207"/>
    </source>
</evidence>
<evidence type="ECO:0000256" key="9">
    <source>
        <dbReference type="ARBA" id="ARBA00022801"/>
    </source>
</evidence>
<dbReference type="AlphaFoldDB" id="A0A087YAP4"/>
<keyword evidence="12" id="KW-0539">Nucleus</keyword>
<dbReference type="STRING" id="48698.ENSPFOP00000015097"/>
<dbReference type="FunFam" id="1.10.533.10:FF:000016">
    <property type="entry name" value="CASP8 and FADD-like apoptosis regulator"/>
    <property type="match status" value="1"/>
</dbReference>
<evidence type="ECO:0000256" key="7">
    <source>
        <dbReference type="ARBA" id="ARBA00022703"/>
    </source>
</evidence>
<dbReference type="GeneTree" id="ENSGT00940000160994"/>
<dbReference type="SUPFAM" id="SSF47986">
    <property type="entry name" value="DEATH domain"/>
    <property type="match status" value="2"/>
</dbReference>
<keyword evidence="5" id="KW-0597">Phosphoprotein</keyword>
<dbReference type="SUPFAM" id="SSF52129">
    <property type="entry name" value="Caspase-like"/>
    <property type="match status" value="1"/>
</dbReference>
<dbReference type="GO" id="GO:0043065">
    <property type="term" value="P:positive regulation of apoptotic process"/>
    <property type="evidence" value="ECO:0007669"/>
    <property type="project" value="UniProtKB-ARBA"/>
</dbReference>
<sequence length="555" mass="62903">MDFQKALLEVGKTLSTDEVEALSFLCTDILSRKPVSLDCASNLFSLLMKEDRLSAGNPQLLVELLLTIQRPVILQNIKLSFQSSSPSTLISPYRKLLYRLSQQITEEELGEMKFLLTDIPRRKLDQKVSTLGVFLEMEHMDLINESSLEYLESIFKSVCPALNEEIRLYRKGRLLWMHSLRTAQTVLKPSDMMNVTLYTFIEPNRTRNLSTGMTSEGPQLPPVSYQKASELLDKPSINPSKSPNGIFPELLSIYLIYFYILDISQGRSEMASLDTVNPEKNNPESQENDEVLFDYPMTGNRGICLIVDNFDFSKSCQNLNNREGTMVDRDALKEVFEWLGYDVYIYLDRNAAQIKDLFAYIGQRDHSRNDSLVCCILSHGMEGGVYGVDGNFVEIKLLIECINGEKCPSLIEKPKMLFIQACQGCKQQYPVKPDGIEDETTQVSADAKVVDLRSPVIADLLVGMSTVPDHVSFRDKFSGTWYIQSLCKNLIEFVPRRVDLVSILTKVNFDVSSMTDYSRLKKQMPQPAFSLRKRVVFPVPEKPPPKIGASTKDNP</sequence>
<dbReference type="GO" id="GO:0032991">
    <property type="term" value="C:protein-containing complex"/>
    <property type="evidence" value="ECO:0007669"/>
    <property type="project" value="UniProtKB-ARBA"/>
</dbReference>
<dbReference type="PROSITE" id="PS50208">
    <property type="entry name" value="CASPASE_P20"/>
    <property type="match status" value="1"/>
</dbReference>
<dbReference type="Ensembl" id="ENSPFOT00000015119.2">
    <property type="protein sequence ID" value="ENSPFOP00000015097.2"/>
    <property type="gene ID" value="ENSPFOG00000015032.2"/>
</dbReference>
<dbReference type="InterPro" id="IPR015917">
    <property type="entry name" value="Pept_C14A"/>
</dbReference>
<dbReference type="InterPro" id="IPR033139">
    <property type="entry name" value="Caspase_cys_AS"/>
</dbReference>
<proteinExistence type="inferred from homology"/>
<comment type="subcellular location">
    <subcellularLocation>
        <location evidence="2">Cytoplasm</location>
    </subcellularLocation>
    <subcellularLocation>
        <location evidence="1">Nucleus</location>
    </subcellularLocation>
</comment>
<dbReference type="InterPro" id="IPR001875">
    <property type="entry name" value="DED_dom"/>
</dbReference>
<feature type="domain" description="DED" evidence="17">
    <location>
        <begin position="2"/>
        <end position="79"/>
    </location>
</feature>
<name>A0A087YAP4_POEFO</name>
<dbReference type="PROSITE" id="PS50207">
    <property type="entry name" value="CASPASE_P10"/>
    <property type="match status" value="1"/>
</dbReference>
<dbReference type="Pfam" id="PF01335">
    <property type="entry name" value="DED"/>
    <property type="match status" value="2"/>
</dbReference>
<keyword evidence="10" id="KW-0788">Thiol protease</keyword>
<dbReference type="PROSITE" id="PS01121">
    <property type="entry name" value="CASPASE_HIS"/>
    <property type="match status" value="1"/>
</dbReference>
<feature type="domain" description="DED" evidence="17">
    <location>
        <begin position="92"/>
        <end position="158"/>
    </location>
</feature>
<dbReference type="PRINTS" id="PR00376">
    <property type="entry name" value="IL1BCENZYME"/>
</dbReference>
<dbReference type="PANTHER" id="PTHR48169">
    <property type="entry name" value="DED DOMAIN-CONTAINING PROTEIN"/>
    <property type="match status" value="1"/>
</dbReference>
<comment type="similarity">
    <text evidence="3 16">Belongs to the peptidase C14A family.</text>
</comment>
<dbReference type="SMART" id="SM00115">
    <property type="entry name" value="CASc"/>
    <property type="match status" value="1"/>
</dbReference>
<dbReference type="eggNOG" id="KOG3573">
    <property type="taxonomic scope" value="Eukaryota"/>
</dbReference>
<dbReference type="InterPro" id="IPR002138">
    <property type="entry name" value="Pept_C14_p10"/>
</dbReference>
<evidence type="ECO:0000259" key="19">
    <source>
        <dbReference type="PROSITE" id="PS50208"/>
    </source>
</evidence>
<dbReference type="GO" id="GO:0006915">
    <property type="term" value="P:apoptotic process"/>
    <property type="evidence" value="ECO:0007669"/>
    <property type="project" value="UniProtKB-KW"/>
</dbReference>
<dbReference type="GO" id="GO:0005737">
    <property type="term" value="C:cytoplasm"/>
    <property type="evidence" value="ECO:0007669"/>
    <property type="project" value="UniProtKB-SubCell"/>
</dbReference>